<proteinExistence type="inferred from homology"/>
<dbReference type="InterPro" id="IPR011009">
    <property type="entry name" value="Kinase-like_dom_sf"/>
</dbReference>
<evidence type="ECO:0000256" key="6">
    <source>
        <dbReference type="ARBA" id="ARBA00022679"/>
    </source>
</evidence>
<feature type="transmembrane region" description="Helical" evidence="17">
    <location>
        <begin position="285"/>
        <end position="309"/>
    </location>
</feature>
<dbReference type="PANTHER" id="PTHR27007">
    <property type="match status" value="1"/>
</dbReference>
<dbReference type="GO" id="GO:0004674">
    <property type="term" value="F:protein serine/threonine kinase activity"/>
    <property type="evidence" value="ECO:0007669"/>
    <property type="project" value="UniProtKB-KW"/>
</dbReference>
<dbReference type="EC" id="2.7.11.1" evidence="4"/>
<name>A0AAV6X172_9LAMI</name>
<comment type="caution">
    <text evidence="20">The sequence shown here is derived from an EMBL/GenBank/DDBJ whole genome shotgun (WGS) entry which is preliminary data.</text>
</comment>
<keyword evidence="11" id="KW-0418">Kinase</keyword>
<evidence type="ECO:0000256" key="18">
    <source>
        <dbReference type="SAM" id="SignalP"/>
    </source>
</evidence>
<dbReference type="GO" id="GO:0030246">
    <property type="term" value="F:carbohydrate binding"/>
    <property type="evidence" value="ECO:0007669"/>
    <property type="project" value="UniProtKB-KW"/>
</dbReference>
<keyword evidence="10" id="KW-0547">Nucleotide-binding</keyword>
<dbReference type="Pfam" id="PF00139">
    <property type="entry name" value="Lectin_legB"/>
    <property type="match status" value="1"/>
</dbReference>
<evidence type="ECO:0000313" key="20">
    <source>
        <dbReference type="EMBL" id="KAG8376931.1"/>
    </source>
</evidence>
<evidence type="ECO:0000256" key="8">
    <source>
        <dbReference type="ARBA" id="ARBA00022729"/>
    </source>
</evidence>
<dbReference type="GO" id="GO:0005524">
    <property type="term" value="F:ATP binding"/>
    <property type="evidence" value="ECO:0007669"/>
    <property type="project" value="UniProtKB-KW"/>
</dbReference>
<dbReference type="AlphaFoldDB" id="A0AAV6X172"/>
<evidence type="ECO:0000256" key="14">
    <source>
        <dbReference type="ARBA" id="ARBA00023136"/>
    </source>
</evidence>
<dbReference type="Proteomes" id="UP000826271">
    <property type="component" value="Unassembled WGS sequence"/>
</dbReference>
<dbReference type="InterPro" id="IPR050528">
    <property type="entry name" value="L-type_Lectin-RKs"/>
</dbReference>
<accession>A0AAV6X172</accession>
<keyword evidence="6" id="KW-0808">Transferase</keyword>
<keyword evidence="15" id="KW-0675">Receptor</keyword>
<feature type="domain" description="Legume lectin" evidence="19">
    <location>
        <begin position="24"/>
        <end position="272"/>
    </location>
</feature>
<feature type="chain" id="PRO_5043966984" description="non-specific serine/threonine protein kinase" evidence="18">
    <location>
        <begin position="22"/>
        <end position="517"/>
    </location>
</feature>
<protein>
    <recommendedName>
        <fullName evidence="4">non-specific serine/threonine protein kinase</fullName>
        <ecNumber evidence="4">2.7.11.1</ecNumber>
    </recommendedName>
</protein>
<evidence type="ECO:0000256" key="3">
    <source>
        <dbReference type="ARBA" id="ARBA00010217"/>
    </source>
</evidence>
<evidence type="ECO:0000256" key="11">
    <source>
        <dbReference type="ARBA" id="ARBA00022777"/>
    </source>
</evidence>
<dbReference type="GO" id="GO:0016020">
    <property type="term" value="C:membrane"/>
    <property type="evidence" value="ECO:0007669"/>
    <property type="project" value="UniProtKB-SubCell"/>
</dbReference>
<gene>
    <name evidence="20" type="ORF">BUALT_Bualt09G0115400</name>
</gene>
<evidence type="ECO:0000256" key="10">
    <source>
        <dbReference type="ARBA" id="ARBA00022741"/>
    </source>
</evidence>
<comment type="similarity">
    <text evidence="2">In the N-terminal section; belongs to the leguminous lectin family.</text>
</comment>
<dbReference type="InterPro" id="IPR001220">
    <property type="entry name" value="Legume_lectin_dom"/>
</dbReference>
<keyword evidence="14 17" id="KW-0472">Membrane</keyword>
<evidence type="ECO:0000256" key="1">
    <source>
        <dbReference type="ARBA" id="ARBA00004479"/>
    </source>
</evidence>
<comment type="subcellular location">
    <subcellularLocation>
        <location evidence="1">Membrane</location>
        <topology evidence="1">Single-pass type I membrane protein</topology>
    </subcellularLocation>
</comment>
<keyword evidence="16" id="KW-0325">Glycoprotein</keyword>
<keyword evidence="9" id="KW-0430">Lectin</keyword>
<dbReference type="FunFam" id="2.60.120.200:FF:000051">
    <property type="entry name" value="L-type lectin-domain containing receptor kinase V.9"/>
    <property type="match status" value="1"/>
</dbReference>
<feature type="signal peptide" evidence="18">
    <location>
        <begin position="1"/>
        <end position="21"/>
    </location>
</feature>
<dbReference type="SUPFAM" id="SSF49899">
    <property type="entry name" value="Concanavalin A-like lectins/glucanases"/>
    <property type="match status" value="1"/>
</dbReference>
<keyword evidence="7 17" id="KW-0812">Transmembrane</keyword>
<evidence type="ECO:0000256" key="12">
    <source>
        <dbReference type="ARBA" id="ARBA00022840"/>
    </source>
</evidence>
<keyword evidence="21" id="KW-1185">Reference proteome</keyword>
<dbReference type="Gene3D" id="1.10.510.10">
    <property type="entry name" value="Transferase(Phosphotransferase) domain 1"/>
    <property type="match status" value="1"/>
</dbReference>
<keyword evidence="5" id="KW-0723">Serine/threonine-protein kinase</keyword>
<dbReference type="CDD" id="cd06899">
    <property type="entry name" value="lectin_legume_LecRK_Arcelin_ConA"/>
    <property type="match status" value="1"/>
</dbReference>
<keyword evidence="8 18" id="KW-0732">Signal</keyword>
<keyword evidence="12" id="KW-0067">ATP-binding</keyword>
<sequence>MFSLANLVPLFLLPLIAFASSDPSSFTFNGFNSANLSLDGLAQITPNGLLRLSNNTKQQSGHAFFPSPFTFQNSSNNSTFSFSTYFVFAIVPQFQPLGGHGMAFVIAPTRGLPGSLPSTYLGLFNGSNNGNASNHIVAIELDTLKSSEFNDINDNHVGIDINGLDSELARPVAYYDSQTGLFQNLTLNSGQPMQVWIEYDGVSELLNVTLAPLHSGKPRIPLLSLRYNLSPIIDQIMYVGFSSAPLLTSHYVLGWSFKINGVAQPLDLSRLPKLPRVGPKKPSKFLIIGLPVISIASLLLSIFTVAYYIRRKWKYAEVLERWEIDYIPQRFIYKDLYTATKGFKDKELLGTGGFGKVYRAPEHTRTGKATTRTDVYAFGAFLLEVACGRRPVEPKGECETAVLVEWVFSMWSKGEILGAVDPNLGSDYAEEEVELVLQLGLLCSHSRPDIRPSMREIGLYLEGSMAMPELSSLGVATNGLAFGHNGGFDDFRVSYPSSETMFTGSVSVSNSLISGGR</sequence>
<evidence type="ECO:0000256" key="16">
    <source>
        <dbReference type="ARBA" id="ARBA00023180"/>
    </source>
</evidence>
<evidence type="ECO:0000313" key="21">
    <source>
        <dbReference type="Proteomes" id="UP000826271"/>
    </source>
</evidence>
<evidence type="ECO:0000256" key="5">
    <source>
        <dbReference type="ARBA" id="ARBA00022527"/>
    </source>
</evidence>
<evidence type="ECO:0000256" key="17">
    <source>
        <dbReference type="SAM" id="Phobius"/>
    </source>
</evidence>
<evidence type="ECO:0000259" key="19">
    <source>
        <dbReference type="Pfam" id="PF00139"/>
    </source>
</evidence>
<organism evidence="20 21">
    <name type="scientific">Buddleja alternifolia</name>
    <dbReference type="NCBI Taxonomy" id="168488"/>
    <lineage>
        <taxon>Eukaryota</taxon>
        <taxon>Viridiplantae</taxon>
        <taxon>Streptophyta</taxon>
        <taxon>Embryophyta</taxon>
        <taxon>Tracheophyta</taxon>
        <taxon>Spermatophyta</taxon>
        <taxon>Magnoliopsida</taxon>
        <taxon>eudicotyledons</taxon>
        <taxon>Gunneridae</taxon>
        <taxon>Pentapetalae</taxon>
        <taxon>asterids</taxon>
        <taxon>lamiids</taxon>
        <taxon>Lamiales</taxon>
        <taxon>Scrophulariaceae</taxon>
        <taxon>Buddlejeae</taxon>
        <taxon>Buddleja</taxon>
    </lineage>
</organism>
<evidence type="ECO:0000256" key="15">
    <source>
        <dbReference type="ARBA" id="ARBA00023170"/>
    </source>
</evidence>
<evidence type="ECO:0000256" key="13">
    <source>
        <dbReference type="ARBA" id="ARBA00022989"/>
    </source>
</evidence>
<dbReference type="Gene3D" id="2.60.120.200">
    <property type="match status" value="1"/>
</dbReference>
<reference evidence="20" key="1">
    <citation type="submission" date="2019-10" db="EMBL/GenBank/DDBJ databases">
        <authorList>
            <person name="Zhang R."/>
            <person name="Pan Y."/>
            <person name="Wang J."/>
            <person name="Ma R."/>
            <person name="Yu S."/>
        </authorList>
    </citation>
    <scope>NUCLEOTIDE SEQUENCE</scope>
    <source>
        <strain evidence="20">LA-IB0</strain>
        <tissue evidence="20">Leaf</tissue>
    </source>
</reference>
<evidence type="ECO:0000256" key="7">
    <source>
        <dbReference type="ARBA" id="ARBA00022692"/>
    </source>
</evidence>
<dbReference type="InterPro" id="IPR013320">
    <property type="entry name" value="ConA-like_dom_sf"/>
</dbReference>
<keyword evidence="13 17" id="KW-1133">Transmembrane helix</keyword>
<evidence type="ECO:0000256" key="2">
    <source>
        <dbReference type="ARBA" id="ARBA00008536"/>
    </source>
</evidence>
<evidence type="ECO:0000256" key="9">
    <source>
        <dbReference type="ARBA" id="ARBA00022734"/>
    </source>
</evidence>
<evidence type="ECO:0000256" key="4">
    <source>
        <dbReference type="ARBA" id="ARBA00012513"/>
    </source>
</evidence>
<dbReference type="SUPFAM" id="SSF56112">
    <property type="entry name" value="Protein kinase-like (PK-like)"/>
    <property type="match status" value="1"/>
</dbReference>
<dbReference type="EMBL" id="WHWC01000009">
    <property type="protein sequence ID" value="KAG8376931.1"/>
    <property type="molecule type" value="Genomic_DNA"/>
</dbReference>
<comment type="similarity">
    <text evidence="3">In the C-terminal section; belongs to the protein kinase superfamily. Ser/Thr protein kinase family.</text>
</comment>